<keyword evidence="2" id="KW-1003">Cell membrane</keyword>
<dbReference type="Pfam" id="PF03899">
    <property type="entry name" value="ATP-synt_I"/>
    <property type="match status" value="1"/>
</dbReference>
<organism evidence="7 8">
    <name type="scientific">Caloranaerobacter azorensis DSM 13643</name>
    <dbReference type="NCBI Taxonomy" id="1121264"/>
    <lineage>
        <taxon>Bacteria</taxon>
        <taxon>Bacillati</taxon>
        <taxon>Bacillota</taxon>
        <taxon>Tissierellia</taxon>
        <taxon>Tissierellales</taxon>
        <taxon>Thermohalobacteraceae</taxon>
        <taxon>Caloranaerobacter</taxon>
    </lineage>
</organism>
<feature type="transmembrane region" description="Helical" evidence="6">
    <location>
        <begin position="103"/>
        <end position="122"/>
    </location>
</feature>
<evidence type="ECO:0000256" key="4">
    <source>
        <dbReference type="ARBA" id="ARBA00022989"/>
    </source>
</evidence>
<dbReference type="RefSeq" id="WP_073197729.1">
    <property type="nucleotide sequence ID" value="NZ_FQXO01000086.1"/>
</dbReference>
<evidence type="ECO:0000256" key="2">
    <source>
        <dbReference type="ARBA" id="ARBA00022475"/>
    </source>
</evidence>
<dbReference type="EMBL" id="FQXO01000086">
    <property type="protein sequence ID" value="SHH82155.1"/>
    <property type="molecule type" value="Genomic_DNA"/>
</dbReference>
<proteinExistence type="predicted"/>
<evidence type="ECO:0000256" key="5">
    <source>
        <dbReference type="ARBA" id="ARBA00023136"/>
    </source>
</evidence>
<evidence type="ECO:0000313" key="7">
    <source>
        <dbReference type="EMBL" id="SHH82155.1"/>
    </source>
</evidence>
<comment type="subcellular location">
    <subcellularLocation>
        <location evidence="1">Cell membrane</location>
        <topology evidence="1">Multi-pass membrane protein</topology>
    </subcellularLocation>
</comment>
<evidence type="ECO:0000256" key="3">
    <source>
        <dbReference type="ARBA" id="ARBA00022692"/>
    </source>
</evidence>
<name>A0A1M5W3V8_9FIRM</name>
<dbReference type="Proteomes" id="UP000183967">
    <property type="component" value="Unassembled WGS sequence"/>
</dbReference>
<keyword evidence="5 6" id="KW-0472">Membrane</keyword>
<reference evidence="8" key="1">
    <citation type="submission" date="2016-11" db="EMBL/GenBank/DDBJ databases">
        <authorList>
            <person name="Varghese N."/>
            <person name="Submissions S."/>
        </authorList>
    </citation>
    <scope>NUCLEOTIDE SEQUENCE [LARGE SCALE GENOMIC DNA]</scope>
    <source>
        <strain evidence="8">DSM 13643</strain>
    </source>
</reference>
<dbReference type="GO" id="GO:0005886">
    <property type="term" value="C:plasma membrane"/>
    <property type="evidence" value="ECO:0007669"/>
    <property type="project" value="UniProtKB-SubCell"/>
</dbReference>
<dbReference type="InterPro" id="IPR005598">
    <property type="entry name" value="ATP_synth_I"/>
</dbReference>
<dbReference type="OrthoDB" id="1711023at2"/>
<evidence type="ECO:0000256" key="6">
    <source>
        <dbReference type="SAM" id="Phobius"/>
    </source>
</evidence>
<accession>A0A1M5W3V8</accession>
<keyword evidence="3 6" id="KW-0812">Transmembrane</keyword>
<feature type="transmembrane region" description="Helical" evidence="6">
    <location>
        <begin position="36"/>
        <end position="58"/>
    </location>
</feature>
<sequence length="132" mass="15147">MSLQDNIQYKIIKRVFILTILIIGVFFLVFPEPMPYIYGIIFGATINVLNFRLMSLTLEKAVGMSNNKIMPYVVGNYMVRYLIYGIVLTISAIADYINFYSTVLGIFMVKTIIISDTFYDIIKGKKTSKMQN</sequence>
<keyword evidence="8" id="KW-1185">Reference proteome</keyword>
<gene>
    <name evidence="7" type="ORF">SAMN02745135_02280</name>
</gene>
<evidence type="ECO:0000256" key="1">
    <source>
        <dbReference type="ARBA" id="ARBA00004651"/>
    </source>
</evidence>
<feature type="transmembrane region" description="Helical" evidence="6">
    <location>
        <begin position="79"/>
        <end position="97"/>
    </location>
</feature>
<protein>
    <submittedName>
        <fullName evidence="7">ATP synthase I chain</fullName>
    </submittedName>
</protein>
<keyword evidence="4 6" id="KW-1133">Transmembrane helix</keyword>
<evidence type="ECO:0000313" key="8">
    <source>
        <dbReference type="Proteomes" id="UP000183967"/>
    </source>
</evidence>
<dbReference type="AlphaFoldDB" id="A0A1M5W3V8"/>
<feature type="transmembrane region" description="Helical" evidence="6">
    <location>
        <begin position="12"/>
        <end position="30"/>
    </location>
</feature>